<feature type="repeat" description="TPR" evidence="3">
    <location>
        <begin position="196"/>
        <end position="229"/>
    </location>
</feature>
<dbReference type="EMBL" id="JADKFW010000021">
    <property type="protein sequence ID" value="MBK9719732.1"/>
    <property type="molecule type" value="Genomic_DNA"/>
</dbReference>
<dbReference type="InterPro" id="IPR019734">
    <property type="entry name" value="TPR_rpt"/>
</dbReference>
<dbReference type="InterPro" id="IPR011990">
    <property type="entry name" value="TPR-like_helical_dom_sf"/>
</dbReference>
<feature type="chain" id="PRO_5038953995" evidence="4">
    <location>
        <begin position="23"/>
        <end position="272"/>
    </location>
</feature>
<dbReference type="SUPFAM" id="SSF48452">
    <property type="entry name" value="TPR-like"/>
    <property type="match status" value="2"/>
</dbReference>
<evidence type="ECO:0000256" key="2">
    <source>
        <dbReference type="ARBA" id="ARBA00022803"/>
    </source>
</evidence>
<protein>
    <submittedName>
        <fullName evidence="5">Tetratricopeptide repeat protein</fullName>
    </submittedName>
</protein>
<gene>
    <name evidence="5" type="ORF">IPO85_19885</name>
</gene>
<feature type="signal peptide" evidence="4">
    <location>
        <begin position="1"/>
        <end position="22"/>
    </location>
</feature>
<dbReference type="Pfam" id="PF13424">
    <property type="entry name" value="TPR_12"/>
    <property type="match status" value="2"/>
</dbReference>
<dbReference type="PROSITE" id="PS50293">
    <property type="entry name" value="TPR_REGION"/>
    <property type="match status" value="1"/>
</dbReference>
<dbReference type="PROSITE" id="PS50005">
    <property type="entry name" value="TPR"/>
    <property type="match status" value="1"/>
</dbReference>
<dbReference type="AlphaFoldDB" id="A0A9D7SBS5"/>
<evidence type="ECO:0000313" key="6">
    <source>
        <dbReference type="Proteomes" id="UP000808349"/>
    </source>
</evidence>
<keyword evidence="4" id="KW-0732">Signal</keyword>
<keyword evidence="1" id="KW-0677">Repeat</keyword>
<reference evidence="5 6" key="1">
    <citation type="submission" date="2020-10" db="EMBL/GenBank/DDBJ databases">
        <title>Connecting structure to function with the recovery of over 1000 high-quality activated sludge metagenome-assembled genomes encoding full-length rRNA genes using long-read sequencing.</title>
        <authorList>
            <person name="Singleton C.M."/>
            <person name="Petriglieri F."/>
            <person name="Kristensen J.M."/>
            <person name="Kirkegaard R.H."/>
            <person name="Michaelsen T.Y."/>
            <person name="Andersen M.H."/>
            <person name="Karst S.M."/>
            <person name="Dueholm M.S."/>
            <person name="Nielsen P.H."/>
            <person name="Albertsen M."/>
        </authorList>
    </citation>
    <scope>NUCLEOTIDE SEQUENCE [LARGE SCALE GENOMIC DNA]</scope>
    <source>
        <strain evidence="5">Ribe_18-Q3-R11-54_BAT3C.373</strain>
    </source>
</reference>
<sequence>MMTTLKNISTSALIVLASLYHASGQSNALADTYLQQAIEFRKTMKPDSAIVYYEKASAEFNKQGNIEKLIDSYNQIGIILTRQDQYELAKTYLNKALSTGLSTLDANNLDIATTYISLGVIYNAEENYEQSLIYHYKALNIRLIKLGANHADVATSYGNIGNVHRNNKDYDLSIDAHLKALSIREKVFGPNSAEIIESYVGLGNTYRESKEFDTALEYFEKALKNKIIQRGEEHKDLVKFYKYISDVCYLKGDQLKGDEYKTKYKEIEQKSQ</sequence>
<evidence type="ECO:0000313" key="5">
    <source>
        <dbReference type="EMBL" id="MBK9719732.1"/>
    </source>
</evidence>
<organism evidence="5 6">
    <name type="scientific">Candidatus Defluviibacterium haderslevense</name>
    <dbReference type="NCBI Taxonomy" id="2981993"/>
    <lineage>
        <taxon>Bacteria</taxon>
        <taxon>Pseudomonadati</taxon>
        <taxon>Bacteroidota</taxon>
        <taxon>Saprospiria</taxon>
        <taxon>Saprospirales</taxon>
        <taxon>Saprospiraceae</taxon>
        <taxon>Candidatus Defluviibacterium</taxon>
    </lineage>
</organism>
<evidence type="ECO:0000256" key="4">
    <source>
        <dbReference type="SAM" id="SignalP"/>
    </source>
</evidence>
<accession>A0A9D7SBS5</accession>
<name>A0A9D7SBS5_9BACT</name>
<proteinExistence type="predicted"/>
<evidence type="ECO:0000256" key="1">
    <source>
        <dbReference type="ARBA" id="ARBA00022737"/>
    </source>
</evidence>
<dbReference type="Gene3D" id="1.25.40.10">
    <property type="entry name" value="Tetratricopeptide repeat domain"/>
    <property type="match status" value="2"/>
</dbReference>
<dbReference type="SMART" id="SM00028">
    <property type="entry name" value="TPR"/>
    <property type="match status" value="5"/>
</dbReference>
<dbReference type="PANTHER" id="PTHR45641">
    <property type="entry name" value="TETRATRICOPEPTIDE REPEAT PROTEIN (AFU_ORTHOLOGUE AFUA_6G03870)"/>
    <property type="match status" value="1"/>
</dbReference>
<dbReference type="Proteomes" id="UP000808349">
    <property type="component" value="Unassembled WGS sequence"/>
</dbReference>
<dbReference type="PANTHER" id="PTHR45641:SF1">
    <property type="entry name" value="AAA+ ATPASE DOMAIN-CONTAINING PROTEIN"/>
    <property type="match status" value="1"/>
</dbReference>
<keyword evidence="2 3" id="KW-0802">TPR repeat</keyword>
<evidence type="ECO:0000256" key="3">
    <source>
        <dbReference type="PROSITE-ProRule" id="PRU00339"/>
    </source>
</evidence>
<comment type="caution">
    <text evidence="5">The sequence shown here is derived from an EMBL/GenBank/DDBJ whole genome shotgun (WGS) entry which is preliminary data.</text>
</comment>